<keyword evidence="1" id="KW-0805">Transcription regulation</keyword>
<dbReference type="InterPro" id="IPR001387">
    <property type="entry name" value="Cro/C1-type_HTH"/>
</dbReference>
<evidence type="ECO:0000256" key="2">
    <source>
        <dbReference type="ARBA" id="ARBA00023125"/>
    </source>
</evidence>
<dbReference type="CDD" id="cd00093">
    <property type="entry name" value="HTH_XRE"/>
    <property type="match status" value="1"/>
</dbReference>
<comment type="caution">
    <text evidence="5">The sequence shown here is derived from an EMBL/GenBank/DDBJ whole genome shotgun (WGS) entry which is preliminary data.</text>
</comment>
<dbReference type="SUPFAM" id="SSF51306">
    <property type="entry name" value="LexA/Signal peptidase"/>
    <property type="match status" value="1"/>
</dbReference>
<evidence type="ECO:0000313" key="6">
    <source>
        <dbReference type="Proteomes" id="UP000358159"/>
    </source>
</evidence>
<reference evidence="5 6" key="1">
    <citation type="submission" date="2019-09" db="EMBL/GenBank/DDBJ databases">
        <title>Distinct polysaccharide growth profiles of human intestinal Prevotella copri isolates.</title>
        <authorList>
            <person name="Fehlner-Peach H."/>
            <person name="Magnabosco C."/>
            <person name="Raghavan V."/>
            <person name="Scher J.U."/>
            <person name="Tett A."/>
            <person name="Cox L.M."/>
            <person name="Gottsegen C."/>
            <person name="Watters A."/>
            <person name="Wiltshire- Gordon J.D."/>
            <person name="Segata N."/>
            <person name="Bonneau R."/>
            <person name="Littman D.R."/>
        </authorList>
    </citation>
    <scope>NUCLEOTIDE SEQUENCE [LARGE SCALE GENOMIC DNA]</scope>
    <source>
        <strain evidence="5 6">BVe41219</strain>
    </source>
</reference>
<dbReference type="InterPro" id="IPR036286">
    <property type="entry name" value="LexA/Signal_pep-like_sf"/>
</dbReference>
<dbReference type="InterPro" id="IPR015927">
    <property type="entry name" value="Peptidase_S24_S26A/B/C"/>
</dbReference>
<dbReference type="CDD" id="cd06529">
    <property type="entry name" value="S24_LexA-like"/>
    <property type="match status" value="1"/>
</dbReference>
<evidence type="ECO:0000313" key="5">
    <source>
        <dbReference type="EMBL" id="MQO56273.1"/>
    </source>
</evidence>
<gene>
    <name evidence="5" type="ORF">F7D42_11275</name>
</gene>
<feature type="domain" description="Peptidase S24/S26A/S26B/S26C" evidence="4">
    <location>
        <begin position="115"/>
        <end position="195"/>
    </location>
</feature>
<dbReference type="Gene3D" id="2.10.109.10">
    <property type="entry name" value="Umud Fragment, subunit A"/>
    <property type="match status" value="1"/>
</dbReference>
<organism evidence="5 6">
    <name type="scientific">Segatella copri</name>
    <dbReference type="NCBI Taxonomy" id="165179"/>
    <lineage>
        <taxon>Bacteria</taxon>
        <taxon>Pseudomonadati</taxon>
        <taxon>Bacteroidota</taxon>
        <taxon>Bacteroidia</taxon>
        <taxon>Bacteroidales</taxon>
        <taxon>Prevotellaceae</taxon>
        <taxon>Segatella</taxon>
    </lineage>
</organism>
<dbReference type="PANTHER" id="PTHR40661">
    <property type="match status" value="1"/>
</dbReference>
<dbReference type="GO" id="GO:0003677">
    <property type="term" value="F:DNA binding"/>
    <property type="evidence" value="ECO:0007669"/>
    <property type="project" value="UniProtKB-KW"/>
</dbReference>
<evidence type="ECO:0000256" key="1">
    <source>
        <dbReference type="ARBA" id="ARBA00023015"/>
    </source>
</evidence>
<dbReference type="InterPro" id="IPR010982">
    <property type="entry name" value="Lambda_DNA-bd_dom_sf"/>
</dbReference>
<proteinExistence type="predicted"/>
<evidence type="ECO:0000259" key="4">
    <source>
        <dbReference type="Pfam" id="PF00717"/>
    </source>
</evidence>
<dbReference type="EMBL" id="VZAZ01000049">
    <property type="protein sequence ID" value="MQO56273.1"/>
    <property type="molecule type" value="Genomic_DNA"/>
</dbReference>
<dbReference type="InterPro" id="IPR039418">
    <property type="entry name" value="LexA-like"/>
</dbReference>
<dbReference type="PANTHER" id="PTHR40661:SF1">
    <property type="entry name" value="HTH CRO_C1-TYPE DOMAIN-CONTAINING PROTEIN"/>
    <property type="match status" value="1"/>
</dbReference>
<dbReference type="Proteomes" id="UP000358159">
    <property type="component" value="Unassembled WGS sequence"/>
</dbReference>
<accession>A0A6A7VNM9</accession>
<dbReference type="Pfam" id="PF00717">
    <property type="entry name" value="Peptidase_S24"/>
    <property type="match status" value="1"/>
</dbReference>
<dbReference type="RefSeq" id="WP_153095080.1">
    <property type="nucleotide sequence ID" value="NZ_CP156891.1"/>
</dbReference>
<name>A0A6A7VNM9_9BACT</name>
<keyword evidence="3" id="KW-0804">Transcription</keyword>
<sequence>MILDRIKLYIDTKGISIAAFEKSVGMSNASFSKSLKNNGAIGTDKLENILSVYSDISPEWLLTGQGDMLKEEPSLSVSMNPQEGTPYYDVDFLGGFDLQENSQAMVPALNIVANICPRAEMWCNITGHSMEPTISHGDIIALHKCSVEDIQYGEVYAVVLDTFRTVKILRKSSTPGMLKFVPVNKEEFDEQEFSISRILQVYEVVGSIRRFF</sequence>
<keyword evidence="2" id="KW-0238">DNA-binding</keyword>
<dbReference type="Gene3D" id="1.10.260.40">
    <property type="entry name" value="lambda repressor-like DNA-binding domains"/>
    <property type="match status" value="1"/>
</dbReference>
<dbReference type="AlphaFoldDB" id="A0A6A7VNM9"/>
<evidence type="ECO:0000256" key="3">
    <source>
        <dbReference type="ARBA" id="ARBA00023163"/>
    </source>
</evidence>
<protein>
    <submittedName>
        <fullName evidence="5">LexA family transcriptional regulator</fullName>
    </submittedName>
</protein>